<dbReference type="OrthoDB" id="2297036at2"/>
<dbReference type="KEGG" id="pdm:ADU72_1911"/>
<keyword evidence="3" id="KW-1185">Reference proteome</keyword>
<gene>
    <name evidence="1" type="ORF">ADU70_0812</name>
    <name evidence="2" type="ORF">ADU72_1911</name>
</gene>
<evidence type="ECO:0000313" key="1">
    <source>
        <dbReference type="EMBL" id="AMV62310.1"/>
    </source>
</evidence>
<evidence type="ECO:0000313" key="2">
    <source>
        <dbReference type="EMBL" id="AMV67832.1"/>
    </source>
</evidence>
<dbReference type="Proteomes" id="UP000076405">
    <property type="component" value="Chromosome"/>
</dbReference>
<dbReference type="RefSeq" id="WP_046871730.1">
    <property type="nucleotide sequence ID" value="NZ_BAAAXI010000019.1"/>
</dbReference>
<evidence type="ECO:0000313" key="4">
    <source>
        <dbReference type="Proteomes" id="UP000076405"/>
    </source>
</evidence>
<dbReference type="Gene3D" id="1.20.5.340">
    <property type="match status" value="1"/>
</dbReference>
<protein>
    <submittedName>
        <fullName evidence="1">Uncharacterized protein</fullName>
    </submittedName>
</protein>
<proteinExistence type="predicted"/>
<reference evidence="3 4" key="1">
    <citation type="journal article" date="2016" name="PLoS ONE">
        <title>The Identification of Novel Diagnostic Marker Genes for the Detection of Beer Spoiling Pediococcus damnosus Strains Using the BlAst Diagnostic Gene findEr.</title>
        <authorList>
            <person name="Behr J."/>
            <person name="Geissler A.J."/>
            <person name="Schmid J."/>
            <person name="Zehe A."/>
            <person name="Vogel R.F."/>
        </authorList>
    </citation>
    <scope>NUCLEOTIDE SEQUENCE [LARGE SCALE GENOMIC DNA]</scope>
    <source>
        <strain evidence="1 4">TMW 2.1533</strain>
        <strain evidence="2 3">TMW 2.1535</strain>
    </source>
</reference>
<dbReference type="Proteomes" id="UP000076244">
    <property type="component" value="Chromosome"/>
</dbReference>
<dbReference type="AlphaFoldDB" id="A0A0R2HVI3"/>
<organism evidence="1 4">
    <name type="scientific">Pediococcus damnosus</name>
    <dbReference type="NCBI Taxonomy" id="51663"/>
    <lineage>
        <taxon>Bacteria</taxon>
        <taxon>Bacillati</taxon>
        <taxon>Bacillota</taxon>
        <taxon>Bacilli</taxon>
        <taxon>Lactobacillales</taxon>
        <taxon>Lactobacillaceae</taxon>
        <taxon>Pediococcus</taxon>
    </lineage>
</organism>
<dbReference type="EMBL" id="CP012275">
    <property type="protein sequence ID" value="AMV62310.1"/>
    <property type="molecule type" value="Genomic_DNA"/>
</dbReference>
<sequence>MAKKNKHHFLKFTLLSFLGFHGGKYVLSHPHLLKSIQQDFKDTINSIHEFSQAITNLKTSTTSLQSAIKASEPTIEAIQKDIDHFQYKLQPRLSKINGLTEDIDKQINQISNKNPKK</sequence>
<dbReference type="EMBL" id="CP012288">
    <property type="protein sequence ID" value="AMV67832.1"/>
    <property type="molecule type" value="Genomic_DNA"/>
</dbReference>
<evidence type="ECO:0000313" key="3">
    <source>
        <dbReference type="Proteomes" id="UP000076244"/>
    </source>
</evidence>
<accession>A0A0R2HVI3</accession>
<dbReference type="GeneID" id="57277092"/>
<name>A0A0R2HVI3_9LACO</name>